<comment type="caution">
    <text evidence="2">The sequence shown here is derived from an EMBL/GenBank/DDBJ whole genome shotgun (WGS) entry which is preliminary data.</text>
</comment>
<dbReference type="AlphaFoldDB" id="A0A918PMZ9"/>
<dbReference type="EMBL" id="BMWG01000001">
    <property type="protein sequence ID" value="GGZ14451.1"/>
    <property type="molecule type" value="Genomic_DNA"/>
</dbReference>
<proteinExistence type="predicted"/>
<feature type="transmembrane region" description="Helical" evidence="1">
    <location>
        <begin position="169"/>
        <end position="192"/>
    </location>
</feature>
<dbReference type="RefSeq" id="WP_229868441.1">
    <property type="nucleotide sequence ID" value="NZ_BMWG01000001.1"/>
</dbReference>
<keyword evidence="1" id="KW-1133">Transmembrane helix</keyword>
<name>A0A918PMZ9_9ACTN</name>
<protein>
    <submittedName>
        <fullName evidence="2">Uncharacterized protein</fullName>
    </submittedName>
</protein>
<evidence type="ECO:0000313" key="3">
    <source>
        <dbReference type="Proteomes" id="UP000630936"/>
    </source>
</evidence>
<reference evidence="2" key="1">
    <citation type="journal article" date="2014" name="Int. J. Syst. Evol. Microbiol.">
        <title>Complete genome sequence of Corynebacterium casei LMG S-19264T (=DSM 44701T), isolated from a smear-ripened cheese.</title>
        <authorList>
            <consortium name="US DOE Joint Genome Institute (JGI-PGF)"/>
            <person name="Walter F."/>
            <person name="Albersmeier A."/>
            <person name="Kalinowski J."/>
            <person name="Ruckert C."/>
        </authorList>
    </citation>
    <scope>NUCLEOTIDE SEQUENCE</scope>
    <source>
        <strain evidence="2">JCM 4988</strain>
    </source>
</reference>
<dbReference type="Proteomes" id="UP000630936">
    <property type="component" value="Unassembled WGS sequence"/>
</dbReference>
<keyword evidence="1" id="KW-0472">Membrane</keyword>
<reference evidence="2" key="2">
    <citation type="submission" date="2020-09" db="EMBL/GenBank/DDBJ databases">
        <authorList>
            <person name="Sun Q."/>
            <person name="Ohkuma M."/>
        </authorList>
    </citation>
    <scope>NUCLEOTIDE SEQUENCE</scope>
    <source>
        <strain evidence="2">JCM 4988</strain>
    </source>
</reference>
<evidence type="ECO:0000256" key="1">
    <source>
        <dbReference type="SAM" id="Phobius"/>
    </source>
</evidence>
<keyword evidence="1" id="KW-0812">Transmembrane</keyword>
<gene>
    <name evidence="2" type="ORF">GCM10010387_03200</name>
</gene>
<organism evidence="2 3">
    <name type="scientific">Streptomyces inusitatus</name>
    <dbReference type="NCBI Taxonomy" id="68221"/>
    <lineage>
        <taxon>Bacteria</taxon>
        <taxon>Bacillati</taxon>
        <taxon>Actinomycetota</taxon>
        <taxon>Actinomycetes</taxon>
        <taxon>Kitasatosporales</taxon>
        <taxon>Streptomycetaceae</taxon>
        <taxon>Streptomyces</taxon>
    </lineage>
</organism>
<evidence type="ECO:0000313" key="2">
    <source>
        <dbReference type="EMBL" id="GGZ14451.1"/>
    </source>
</evidence>
<keyword evidence="3" id="KW-1185">Reference proteome</keyword>
<sequence length="320" mass="34105">MDRRDLREGRGMGISVYDAIVLKRRNKERYERLHARGKRLNRHSGWEGAAQEERRRAVYDRALVPFREHFGRLRHIDLAALAPTGPARRHAVPDIELRELRELAVGGVGSLLGGAAAGTAVSTAAYMAVGAFATASTGTAISTLSGAAASSATLAWLGGGSLAAGGGGVAAGTTVLMAAFALPALLVAGGLIEWRGRAARRGQQEQAEELTAKEAHMDEERRAFSEVLRRSREIRLVLLDLGLAMEKRLPALAALVDANDDYAACTAPQRALVKEVFDVACTIVTVMAAPPADGNGRVTEVSGRVLADARARLREWTITP</sequence>
<accession>A0A918PMZ9</accession>